<name>A0ABC9G084_9POAL</name>
<dbReference type="Gene3D" id="1.20.1280.50">
    <property type="match status" value="1"/>
</dbReference>
<dbReference type="Pfam" id="PF00646">
    <property type="entry name" value="F-box"/>
    <property type="match status" value="1"/>
</dbReference>
<dbReference type="InterPro" id="IPR013187">
    <property type="entry name" value="F-box-assoc_dom_typ3"/>
</dbReference>
<keyword evidence="3" id="KW-1185">Reference proteome</keyword>
<evidence type="ECO:0000313" key="2">
    <source>
        <dbReference type="EMBL" id="CAL5084897.1"/>
    </source>
</evidence>
<dbReference type="CDD" id="cd22157">
    <property type="entry name" value="F-box_AtFBW1-like"/>
    <property type="match status" value="1"/>
</dbReference>
<dbReference type="Proteomes" id="UP001497457">
    <property type="component" value="Chromosome 8b"/>
</dbReference>
<dbReference type="InterPro" id="IPR017451">
    <property type="entry name" value="F-box-assoc_interact_dom"/>
</dbReference>
<evidence type="ECO:0000313" key="3">
    <source>
        <dbReference type="Proteomes" id="UP001497457"/>
    </source>
</evidence>
<reference evidence="3" key="1">
    <citation type="submission" date="2024-06" db="EMBL/GenBank/DDBJ databases">
        <authorList>
            <person name="Ryan C."/>
        </authorList>
    </citation>
    <scope>NUCLEOTIDE SEQUENCE [LARGE SCALE GENOMIC DNA]</scope>
</reference>
<reference evidence="2 3" key="2">
    <citation type="submission" date="2024-10" db="EMBL/GenBank/DDBJ databases">
        <authorList>
            <person name="Ryan C."/>
        </authorList>
    </citation>
    <scope>NUCLEOTIDE SEQUENCE [LARGE SCALE GENOMIC DNA]</scope>
</reference>
<dbReference type="PROSITE" id="PS50181">
    <property type="entry name" value="FBOX"/>
    <property type="match status" value="1"/>
</dbReference>
<dbReference type="InterPro" id="IPR036047">
    <property type="entry name" value="F-box-like_dom_sf"/>
</dbReference>
<protein>
    <recommendedName>
        <fullName evidence="1">F-box domain-containing protein</fullName>
    </recommendedName>
</protein>
<dbReference type="SUPFAM" id="SSF81383">
    <property type="entry name" value="F-box domain"/>
    <property type="match status" value="1"/>
</dbReference>
<gene>
    <name evidence="2" type="ORF">URODEC1_LOCUS110815</name>
</gene>
<dbReference type="PANTHER" id="PTHR31111:SF133">
    <property type="entry name" value="OS07G0196600 PROTEIN"/>
    <property type="match status" value="1"/>
</dbReference>
<dbReference type="SMART" id="SM00256">
    <property type="entry name" value="FBOX"/>
    <property type="match status" value="1"/>
</dbReference>
<accession>A0ABC9G084</accession>
<feature type="domain" description="F-box" evidence="1">
    <location>
        <begin position="13"/>
        <end position="60"/>
    </location>
</feature>
<organism evidence="2 3">
    <name type="scientific">Urochloa decumbens</name>
    <dbReference type="NCBI Taxonomy" id="240449"/>
    <lineage>
        <taxon>Eukaryota</taxon>
        <taxon>Viridiplantae</taxon>
        <taxon>Streptophyta</taxon>
        <taxon>Embryophyta</taxon>
        <taxon>Tracheophyta</taxon>
        <taxon>Spermatophyta</taxon>
        <taxon>Magnoliopsida</taxon>
        <taxon>Liliopsida</taxon>
        <taxon>Poales</taxon>
        <taxon>Poaceae</taxon>
        <taxon>PACMAD clade</taxon>
        <taxon>Panicoideae</taxon>
        <taxon>Panicodae</taxon>
        <taxon>Paniceae</taxon>
        <taxon>Melinidinae</taxon>
        <taxon>Urochloa</taxon>
    </lineage>
</organism>
<dbReference type="InterPro" id="IPR001810">
    <property type="entry name" value="F-box_dom"/>
</dbReference>
<sequence length="282" mass="31252">MAAADLVRDERATLNGGVLPADVMYEILLRVPAKALCRLRLVCRSWRSLTSDPRFAVEHLHRHPLLAARHPLWGQIYAVDMSGEIVKKIRILEGIKFFKLSVQADLICLAETKRALVLNPGTGEIHALPDASLEIAESRCILGRIPSTEEYKVIRIGLHQDNEQPYECEVITLGGGDKKWRVKSNPPIRVFPYSWSAAAINGVAYFSPAFVLYYSHNIKRDSIVLFDLVTEEWRQTVLQGPVSAGLDGARLKNNPHVELAKLSGCLGLSQQSTLLIGSLVPG</sequence>
<proteinExistence type="predicted"/>
<dbReference type="NCBIfam" id="TIGR01640">
    <property type="entry name" value="F_box_assoc_1"/>
    <property type="match status" value="1"/>
</dbReference>
<dbReference type="EMBL" id="OZ075118">
    <property type="protein sequence ID" value="CAL5084897.1"/>
    <property type="molecule type" value="Genomic_DNA"/>
</dbReference>
<dbReference type="PANTHER" id="PTHR31111">
    <property type="entry name" value="BNAA05G37150D PROTEIN-RELATED"/>
    <property type="match status" value="1"/>
</dbReference>
<dbReference type="AlphaFoldDB" id="A0ABC9G084"/>
<evidence type="ECO:0000259" key="1">
    <source>
        <dbReference type="PROSITE" id="PS50181"/>
    </source>
</evidence>
<dbReference type="Pfam" id="PF08268">
    <property type="entry name" value="FBA_3"/>
    <property type="match status" value="1"/>
</dbReference>